<keyword evidence="2" id="KW-1133">Transmembrane helix</keyword>
<feature type="domain" description="DUF4349" evidence="3">
    <location>
        <begin position="64"/>
        <end position="271"/>
    </location>
</feature>
<proteinExistence type="predicted"/>
<keyword evidence="1" id="KW-0175">Coiled coil</keyword>
<comment type="caution">
    <text evidence="4">The sequence shown here is derived from an EMBL/GenBank/DDBJ whole genome shotgun (WGS) entry which is preliminary data.</text>
</comment>
<keyword evidence="2" id="KW-0472">Membrane</keyword>
<sequence>MRTPSLLLLIMVAGLASCEKREDVAQDKMLAISELMEAPAASYAPPIASSPNEIPVPAAPAASRKLIYHANVRVKVADLPRANQHMDSLTRSFGAYVEEVSEVREDTEWRHEMKIRIAPAQFAAMLAGLGHLGTVESKRLSTEDVTARHADISARLASKRALEQRYLALLGQARKVTDMVEIEEKMGEIREEIEATESRLRTLNDEVGYSTIRLTYYQLLSQPRPDAPVLSFSSRLLESFYSGWQLLTNLVLGLVAMWPLLLGLAAAVVALRVWWRRRAHRRNG</sequence>
<dbReference type="AlphaFoldDB" id="A0A2D0AG13"/>
<gene>
    <name evidence="4" type="ORF">CDA63_09745</name>
</gene>
<evidence type="ECO:0000259" key="3">
    <source>
        <dbReference type="Pfam" id="PF14257"/>
    </source>
</evidence>
<organism evidence="4 5">
    <name type="scientific">Hymenobacter amundsenii</name>
    <dbReference type="NCBI Taxonomy" id="2006685"/>
    <lineage>
        <taxon>Bacteria</taxon>
        <taxon>Pseudomonadati</taxon>
        <taxon>Bacteroidota</taxon>
        <taxon>Cytophagia</taxon>
        <taxon>Cytophagales</taxon>
        <taxon>Hymenobacteraceae</taxon>
        <taxon>Hymenobacter</taxon>
    </lineage>
</organism>
<dbReference type="Pfam" id="PF14257">
    <property type="entry name" value="DUF4349"/>
    <property type="match status" value="1"/>
</dbReference>
<keyword evidence="5" id="KW-1185">Reference proteome</keyword>
<name>A0A2D0AG13_9BACT</name>
<protein>
    <recommendedName>
        <fullName evidence="3">DUF4349 domain-containing protein</fullName>
    </recommendedName>
</protein>
<evidence type="ECO:0000256" key="2">
    <source>
        <dbReference type="SAM" id="Phobius"/>
    </source>
</evidence>
<accession>A0A2D0AG13</accession>
<dbReference type="OrthoDB" id="5381491at2"/>
<evidence type="ECO:0000313" key="5">
    <source>
        <dbReference type="Proteomes" id="UP000197277"/>
    </source>
</evidence>
<dbReference type="PROSITE" id="PS51257">
    <property type="entry name" value="PROKAR_LIPOPROTEIN"/>
    <property type="match status" value="1"/>
</dbReference>
<dbReference type="InterPro" id="IPR025645">
    <property type="entry name" value="DUF4349"/>
</dbReference>
<evidence type="ECO:0000313" key="4">
    <source>
        <dbReference type="EMBL" id="OWP63299.1"/>
    </source>
</evidence>
<evidence type="ECO:0000256" key="1">
    <source>
        <dbReference type="SAM" id="Coils"/>
    </source>
</evidence>
<dbReference type="EMBL" id="NIRR01000013">
    <property type="protein sequence ID" value="OWP63299.1"/>
    <property type="molecule type" value="Genomic_DNA"/>
</dbReference>
<reference evidence="4 5" key="1">
    <citation type="submission" date="2017-06" db="EMBL/GenBank/DDBJ databases">
        <title>Hymenobacter amundsenii sp. nov. isolated from regoliths in Antarctica.</title>
        <authorList>
            <person name="Sedlacek I."/>
            <person name="Kralova S."/>
            <person name="Pantucek R."/>
            <person name="Svec P."/>
            <person name="Holochova P."/>
            <person name="Stankova E."/>
            <person name="Vrbovska V."/>
            <person name="Busse H.-J."/>
        </authorList>
    </citation>
    <scope>NUCLEOTIDE SEQUENCE [LARGE SCALE GENOMIC DNA]</scope>
    <source>
        <strain evidence="4 5">CCM 8682</strain>
    </source>
</reference>
<feature type="coiled-coil region" evidence="1">
    <location>
        <begin position="179"/>
        <end position="206"/>
    </location>
</feature>
<keyword evidence="2" id="KW-0812">Transmembrane</keyword>
<dbReference type="RefSeq" id="WP_088464266.1">
    <property type="nucleotide sequence ID" value="NZ_NIRR01000013.1"/>
</dbReference>
<feature type="transmembrane region" description="Helical" evidence="2">
    <location>
        <begin position="250"/>
        <end position="275"/>
    </location>
</feature>
<dbReference type="Proteomes" id="UP000197277">
    <property type="component" value="Unassembled WGS sequence"/>
</dbReference>